<dbReference type="SUPFAM" id="SSF51197">
    <property type="entry name" value="Clavaminate synthase-like"/>
    <property type="match status" value="1"/>
</dbReference>
<dbReference type="Gene3D" id="2.60.120.620">
    <property type="entry name" value="q2cbj1_9rhob like domain"/>
    <property type="match status" value="1"/>
</dbReference>
<keyword evidence="1" id="KW-0560">Oxidoreductase</keyword>
<dbReference type="GO" id="GO:0016706">
    <property type="term" value="F:2-oxoglutarate-dependent dioxygenase activity"/>
    <property type="evidence" value="ECO:0007669"/>
    <property type="project" value="UniProtKB-ARBA"/>
</dbReference>
<proteinExistence type="predicted"/>
<dbReference type="PANTHER" id="PTHR20883">
    <property type="entry name" value="PHYTANOYL-COA DIOXYGENASE DOMAIN CONTAINING 1"/>
    <property type="match status" value="1"/>
</dbReference>
<accession>A0A6B1DQZ9</accession>
<sequence length="265" mass="29112">MNDRHATYQADGFQLEPGPVLSADTVAAAVQGMDQIREGHYDTGEAPEESQWKPGDDPNTLCKIEMPQMASRGIRALVSDSGLGAHVAEVTGSEAIQVWWTQLLYKPSATATSAPVIGWHQDRYFWRIWSNESNLFTAWVALSDVDEASGPMQFVRGSHHWGFTGEGTFQATDFEATRDMITLPDGQRWEEVSALLPPGGVSTHHNLVFHGSGPNQSGRPRRSLAIHMRSEGSRPADGGREGLTRHIDNLDICPVIHGDPTLFKD</sequence>
<dbReference type="GO" id="GO:0005506">
    <property type="term" value="F:iron ion binding"/>
    <property type="evidence" value="ECO:0007669"/>
    <property type="project" value="UniProtKB-ARBA"/>
</dbReference>
<name>A0A6B1DQZ9_9CHLR</name>
<organism evidence="1">
    <name type="scientific">Caldilineaceae bacterium SB0662_bin_9</name>
    <dbReference type="NCBI Taxonomy" id="2605258"/>
    <lineage>
        <taxon>Bacteria</taxon>
        <taxon>Bacillati</taxon>
        <taxon>Chloroflexota</taxon>
        <taxon>Caldilineae</taxon>
        <taxon>Caldilineales</taxon>
        <taxon>Caldilineaceae</taxon>
    </lineage>
</organism>
<dbReference type="PANTHER" id="PTHR20883:SF48">
    <property type="entry name" value="ECTOINE DIOXYGENASE"/>
    <property type="match status" value="1"/>
</dbReference>
<evidence type="ECO:0000313" key="1">
    <source>
        <dbReference type="EMBL" id="MYD89581.1"/>
    </source>
</evidence>
<keyword evidence="1" id="KW-0223">Dioxygenase</keyword>
<reference evidence="1" key="1">
    <citation type="submission" date="2019-09" db="EMBL/GenBank/DDBJ databases">
        <title>Characterisation of the sponge microbiome using genome-centric metagenomics.</title>
        <authorList>
            <person name="Engelberts J.P."/>
            <person name="Robbins S.J."/>
            <person name="De Goeij J.M."/>
            <person name="Aranda M."/>
            <person name="Bell S.C."/>
            <person name="Webster N.S."/>
        </authorList>
    </citation>
    <scope>NUCLEOTIDE SEQUENCE</scope>
    <source>
        <strain evidence="1">SB0662_bin_9</strain>
    </source>
</reference>
<protein>
    <submittedName>
        <fullName evidence="1">Phytanoyl-CoA dioxygenase family protein</fullName>
    </submittedName>
</protein>
<dbReference type="AlphaFoldDB" id="A0A6B1DQZ9"/>
<dbReference type="Pfam" id="PF05721">
    <property type="entry name" value="PhyH"/>
    <property type="match status" value="1"/>
</dbReference>
<dbReference type="EMBL" id="VXPY01000030">
    <property type="protein sequence ID" value="MYD89581.1"/>
    <property type="molecule type" value="Genomic_DNA"/>
</dbReference>
<dbReference type="InterPro" id="IPR008775">
    <property type="entry name" value="Phytyl_CoA_dOase-like"/>
</dbReference>
<comment type="caution">
    <text evidence="1">The sequence shown here is derived from an EMBL/GenBank/DDBJ whole genome shotgun (WGS) entry which is preliminary data.</text>
</comment>
<gene>
    <name evidence="1" type="ORF">F4Y08_04455</name>
</gene>